<dbReference type="InterPro" id="IPR029066">
    <property type="entry name" value="PLP-binding_barrel"/>
</dbReference>
<reference evidence="4 5" key="1">
    <citation type="submission" date="2018-11" db="EMBL/GenBank/DDBJ databases">
        <title>Sequencing the genomes of 1000 actinobacteria strains.</title>
        <authorList>
            <person name="Klenk H.-P."/>
        </authorList>
    </citation>
    <scope>NUCLEOTIDE SEQUENCE [LARGE SCALE GENOMIC DNA]</scope>
    <source>
        <strain evidence="4 5">DSM 43634</strain>
    </source>
</reference>
<evidence type="ECO:0000313" key="4">
    <source>
        <dbReference type="EMBL" id="ROP33264.1"/>
    </source>
</evidence>
<accession>A0A3N1GST1</accession>
<dbReference type="InterPro" id="IPR042208">
    <property type="entry name" value="D-ser_dehydrat-like_sf"/>
</dbReference>
<protein>
    <submittedName>
        <fullName evidence="4">D-serine deaminase-like pyridoxal phosphate-dependent protein</fullName>
    </submittedName>
</protein>
<comment type="similarity">
    <text evidence="1">Belongs to the DSD1 family.</text>
</comment>
<dbReference type="Pfam" id="PF14031">
    <property type="entry name" value="D-ser_dehydrat"/>
    <property type="match status" value="1"/>
</dbReference>
<dbReference type="SMART" id="SM01119">
    <property type="entry name" value="D-ser_dehydrat"/>
    <property type="match status" value="1"/>
</dbReference>
<dbReference type="Pfam" id="PF01168">
    <property type="entry name" value="Ala_racemase_N"/>
    <property type="match status" value="1"/>
</dbReference>
<dbReference type="Gene3D" id="2.40.37.20">
    <property type="entry name" value="D-serine dehydratase-like domain"/>
    <property type="match status" value="1"/>
</dbReference>
<dbReference type="InterPro" id="IPR001608">
    <property type="entry name" value="Ala_racemase_N"/>
</dbReference>
<sequence>MMLDVPDELLDWRAKGFWLPEGEVPARAFAAARHTLFDGSFTWPLLVVRDSAVRANIATMAGYADRHGFSFAPHAKTTMAPSLLQAQLDAGAWALTVATANQALVLRRLGAPRVLIANEVLDPTALRWLSAQAARGWEVIVQVDSPAGVERVADAGGLRVLVELGHAGGRTGCRTVDGVVEVARACAGAPGVTLAGVTAYEGALPDADAVDALLATQVEAVRSIAGLLPAEVVVSAGGSAWFDRVVKAFEGQWLDGHTVRAVLRSGASVTHDDGFYRARTPFGRVPQEGSLTSGLELYAQVLSTPEPGLAIVGMGKRDAPFDEGLPVTEAGEVVRMNDHHTHVRGTSAAVGDVIRFGLSHPCTAFDKWRFIPVADDEDVVVDVLHTYF</sequence>
<dbReference type="PANTHER" id="PTHR28004:SF8">
    <property type="entry name" value="D-SERINE DEAMINASE"/>
    <property type="match status" value="1"/>
</dbReference>
<dbReference type="RefSeq" id="WP_211277804.1">
    <property type="nucleotide sequence ID" value="NZ_RJKL01000001.1"/>
</dbReference>
<comment type="caution">
    <text evidence="4">The sequence shown here is derived from an EMBL/GenBank/DDBJ whole genome shotgun (WGS) entry which is preliminary data.</text>
</comment>
<dbReference type="Proteomes" id="UP000271683">
    <property type="component" value="Unassembled WGS sequence"/>
</dbReference>
<feature type="domain" description="D-serine dehydratase-like" evidence="3">
    <location>
        <begin position="294"/>
        <end position="375"/>
    </location>
</feature>
<evidence type="ECO:0000256" key="1">
    <source>
        <dbReference type="ARBA" id="ARBA00005323"/>
    </source>
</evidence>
<name>A0A3N1GST1_9ACTN</name>
<dbReference type="PANTHER" id="PTHR28004">
    <property type="entry name" value="ZGC:162816-RELATED"/>
    <property type="match status" value="1"/>
</dbReference>
<evidence type="ECO:0000256" key="2">
    <source>
        <dbReference type="ARBA" id="ARBA00023239"/>
    </source>
</evidence>
<gene>
    <name evidence="4" type="ORF">EDD30_6234</name>
</gene>
<dbReference type="InterPro" id="IPR051466">
    <property type="entry name" value="D-amino_acid_metab_enzyme"/>
</dbReference>
<dbReference type="GO" id="GO:0016829">
    <property type="term" value="F:lyase activity"/>
    <property type="evidence" value="ECO:0007669"/>
    <property type="project" value="UniProtKB-KW"/>
</dbReference>
<proteinExistence type="inferred from homology"/>
<dbReference type="EMBL" id="RJKL01000001">
    <property type="protein sequence ID" value="ROP33264.1"/>
    <property type="molecule type" value="Genomic_DNA"/>
</dbReference>
<keyword evidence="2" id="KW-0456">Lyase</keyword>
<evidence type="ECO:0000313" key="5">
    <source>
        <dbReference type="Proteomes" id="UP000271683"/>
    </source>
</evidence>
<dbReference type="AlphaFoldDB" id="A0A3N1GST1"/>
<dbReference type="SUPFAM" id="SSF51419">
    <property type="entry name" value="PLP-binding barrel"/>
    <property type="match status" value="1"/>
</dbReference>
<evidence type="ECO:0000259" key="3">
    <source>
        <dbReference type="SMART" id="SM01119"/>
    </source>
</evidence>
<dbReference type="InterPro" id="IPR026956">
    <property type="entry name" value="D-ser_dehydrat-like_dom"/>
</dbReference>
<organism evidence="4 5">
    <name type="scientific">Couchioplanes caeruleus</name>
    <dbReference type="NCBI Taxonomy" id="56438"/>
    <lineage>
        <taxon>Bacteria</taxon>
        <taxon>Bacillati</taxon>
        <taxon>Actinomycetota</taxon>
        <taxon>Actinomycetes</taxon>
        <taxon>Micromonosporales</taxon>
        <taxon>Micromonosporaceae</taxon>
        <taxon>Couchioplanes</taxon>
    </lineage>
</organism>
<dbReference type="Gene3D" id="3.20.20.10">
    <property type="entry name" value="Alanine racemase"/>
    <property type="match status" value="1"/>
</dbReference>